<keyword evidence="5" id="KW-1185">Reference proteome</keyword>
<organism evidence="4 5">
    <name type="scientific">Plebeiibacterium marinum</name>
    <dbReference type="NCBI Taxonomy" id="2992111"/>
    <lineage>
        <taxon>Bacteria</taxon>
        <taxon>Pseudomonadati</taxon>
        <taxon>Bacteroidota</taxon>
        <taxon>Bacteroidia</taxon>
        <taxon>Marinilabiliales</taxon>
        <taxon>Marinilabiliaceae</taxon>
        <taxon>Plebeiibacterium</taxon>
    </lineage>
</organism>
<comment type="similarity">
    <text evidence="1">Belongs to the 'GDSL' lipolytic enzyme family.</text>
</comment>
<dbReference type="PROSITE" id="PS51257">
    <property type="entry name" value="PROKAR_LIPOPROTEIN"/>
    <property type="match status" value="1"/>
</dbReference>
<dbReference type="PANTHER" id="PTHR43695:SF1">
    <property type="entry name" value="RHAMNOGALACTURONAN ACETYLESTERASE"/>
    <property type="match status" value="1"/>
</dbReference>
<dbReference type="Proteomes" id="UP001207408">
    <property type="component" value="Unassembled WGS sequence"/>
</dbReference>
<name>A0AAE3MG55_9BACT</name>
<protein>
    <submittedName>
        <fullName evidence="4">Rhamnogalacturonan acetylesterase</fullName>
    </submittedName>
</protein>
<evidence type="ECO:0000313" key="4">
    <source>
        <dbReference type="EMBL" id="MCW3807139.1"/>
    </source>
</evidence>
<feature type="domain" description="SGNH hydrolase-type esterase" evidence="3">
    <location>
        <begin position="27"/>
        <end position="209"/>
    </location>
</feature>
<dbReference type="InterPro" id="IPR013830">
    <property type="entry name" value="SGNH_hydro"/>
</dbReference>
<evidence type="ECO:0000259" key="3">
    <source>
        <dbReference type="Pfam" id="PF13472"/>
    </source>
</evidence>
<evidence type="ECO:0000256" key="2">
    <source>
        <dbReference type="ARBA" id="ARBA00022801"/>
    </source>
</evidence>
<dbReference type="EMBL" id="JAPDPI010000038">
    <property type="protein sequence ID" value="MCW3807139.1"/>
    <property type="molecule type" value="Genomic_DNA"/>
</dbReference>
<reference evidence="4" key="1">
    <citation type="submission" date="2022-10" db="EMBL/GenBank/DDBJ databases">
        <authorList>
            <person name="Yu W.X."/>
        </authorList>
    </citation>
    <scope>NUCLEOTIDE SEQUENCE</scope>
    <source>
        <strain evidence="4">D04</strain>
    </source>
</reference>
<dbReference type="PANTHER" id="PTHR43695">
    <property type="entry name" value="PUTATIVE (AFU_ORTHOLOGUE AFUA_2G17250)-RELATED"/>
    <property type="match status" value="1"/>
</dbReference>
<dbReference type="Gene3D" id="3.40.50.1110">
    <property type="entry name" value="SGNH hydrolase"/>
    <property type="match status" value="1"/>
</dbReference>
<dbReference type="RefSeq" id="WP_301201249.1">
    <property type="nucleotide sequence ID" value="NZ_JAPDPI010000038.1"/>
</dbReference>
<dbReference type="AlphaFoldDB" id="A0AAE3MG55"/>
<keyword evidence="2" id="KW-0378">Hydrolase</keyword>
<comment type="caution">
    <text evidence="4">The sequence shown here is derived from an EMBL/GenBank/DDBJ whole genome shotgun (WGS) entry which is preliminary data.</text>
</comment>
<dbReference type="CDD" id="cd01821">
    <property type="entry name" value="Rhamnogalacturan_acetylesterase_like"/>
    <property type="match status" value="1"/>
</dbReference>
<accession>A0AAE3MG55</accession>
<dbReference type="InterPro" id="IPR036514">
    <property type="entry name" value="SGNH_hydro_sf"/>
</dbReference>
<dbReference type="SUPFAM" id="SSF52266">
    <property type="entry name" value="SGNH hydrolase"/>
    <property type="match status" value="1"/>
</dbReference>
<dbReference type="GO" id="GO:0016788">
    <property type="term" value="F:hydrolase activity, acting on ester bonds"/>
    <property type="evidence" value="ECO:0007669"/>
    <property type="project" value="UniProtKB-ARBA"/>
</dbReference>
<gene>
    <name evidence="4" type="ORF">OM074_15995</name>
</gene>
<dbReference type="InterPro" id="IPR037459">
    <property type="entry name" value="RhgT-like"/>
</dbReference>
<evidence type="ECO:0000256" key="1">
    <source>
        <dbReference type="ARBA" id="ARBA00008668"/>
    </source>
</evidence>
<dbReference type="Pfam" id="PF13472">
    <property type="entry name" value="Lipase_GDSL_2"/>
    <property type="match status" value="1"/>
</dbReference>
<evidence type="ECO:0000313" key="5">
    <source>
        <dbReference type="Proteomes" id="UP001207408"/>
    </source>
</evidence>
<proteinExistence type="inferred from homology"/>
<sequence length="235" mass="26814">MTRLTVITLLFLFVACKQQPINIWLAGDSTMAWKKPSRSPESGWGEGLKLYVNENTMVHNHAASGRSSKSFIDEGRWQNMVDSLKKGDYVIIQFGHNDEKTKEKLHTTPYGTFKENLKKFIEESKQKGANPIVCSSIVRRQFNPDGTLKDTHGDYITAAEEIAKETKILYVDMEYLTHELVTEMGPDKSKEIYNYTSRKQDSTHLNVKGAVRVAELFVKEIKARHLPLSAYLNNK</sequence>